<evidence type="ECO:0000256" key="5">
    <source>
        <dbReference type="RuleBase" id="RU004404"/>
    </source>
</evidence>
<dbReference type="SMART" id="SM00245">
    <property type="entry name" value="TSPc"/>
    <property type="match status" value="1"/>
</dbReference>
<dbReference type="GO" id="GO:0030288">
    <property type="term" value="C:outer membrane-bounded periplasmic space"/>
    <property type="evidence" value="ECO:0007669"/>
    <property type="project" value="TreeGrafter"/>
</dbReference>
<comment type="similarity">
    <text evidence="1 5">Belongs to the peptidase S41A family.</text>
</comment>
<dbReference type="InterPro" id="IPR004447">
    <property type="entry name" value="Peptidase_S41A"/>
</dbReference>
<dbReference type="Pfam" id="PF00595">
    <property type="entry name" value="PDZ"/>
    <property type="match status" value="1"/>
</dbReference>
<keyword evidence="3 5" id="KW-0378">Hydrolase</keyword>
<sequence>MKKSQIMQVVAIVVGLMIASFGMGFFLNGDQSSVDQALKQISTEQKISASELERAAIEGMLRASGDRWSNYRDASQASAESDELDGRYSGIGIWLRPGNGGGTEIAGIKSDSIAERAGLKIGDVIALIDGADFSSANLPATIEALRGEPGSILKLKVLRNGLENDFELVRESFNTSDVTIKQLASNVALIRIEAFSEKVVSEVVNGLAEVKFEKGIVIDLRNNPGGVLNVATDFTQLFIRSGLVVSYDRGSGKRIAIEAENKNPISVPLTIVVNENTASSAEVVAGALQDRNRAVVIGTQTFGKGSVQESVTLNNGASLETTVGKFRTPSGRFIDKKGITPDVIASERESMRRSIEILQALNAINDPVKGS</sequence>
<dbReference type="EMBL" id="RFXN01000002">
    <property type="protein sequence ID" value="NBR93326.1"/>
    <property type="molecule type" value="Genomic_DNA"/>
</dbReference>
<feature type="domain" description="PDZ" evidence="7">
    <location>
        <begin position="86"/>
        <end position="152"/>
    </location>
</feature>
<evidence type="ECO:0000313" key="8">
    <source>
        <dbReference type="EMBL" id="NBR93326.1"/>
    </source>
</evidence>
<dbReference type="GO" id="GO:0007165">
    <property type="term" value="P:signal transduction"/>
    <property type="evidence" value="ECO:0007669"/>
    <property type="project" value="TreeGrafter"/>
</dbReference>
<protein>
    <submittedName>
        <fullName evidence="8">S41 family peptidase</fullName>
    </submittedName>
</protein>
<name>A0A965LKK9_9PROT</name>
<accession>A0A965LKK9</accession>
<keyword evidence="4 5" id="KW-0720">Serine protease</keyword>
<dbReference type="CDD" id="cd07560">
    <property type="entry name" value="Peptidase_S41_CPP"/>
    <property type="match status" value="1"/>
</dbReference>
<dbReference type="SUPFAM" id="SSF52096">
    <property type="entry name" value="ClpP/crotonase"/>
    <property type="match status" value="1"/>
</dbReference>
<keyword evidence="6" id="KW-0812">Transmembrane</keyword>
<dbReference type="PANTHER" id="PTHR32060">
    <property type="entry name" value="TAIL-SPECIFIC PROTEASE"/>
    <property type="match status" value="1"/>
</dbReference>
<dbReference type="InterPro" id="IPR036034">
    <property type="entry name" value="PDZ_sf"/>
</dbReference>
<comment type="caution">
    <text evidence="8">The sequence shown here is derived from an EMBL/GenBank/DDBJ whole genome shotgun (WGS) entry which is preliminary data.</text>
</comment>
<keyword evidence="2 5" id="KW-0645">Protease</keyword>
<dbReference type="SUPFAM" id="SSF50156">
    <property type="entry name" value="PDZ domain-like"/>
    <property type="match status" value="1"/>
</dbReference>
<feature type="transmembrane region" description="Helical" evidence="6">
    <location>
        <begin position="7"/>
        <end position="27"/>
    </location>
</feature>
<dbReference type="GO" id="GO:0008236">
    <property type="term" value="F:serine-type peptidase activity"/>
    <property type="evidence" value="ECO:0007669"/>
    <property type="project" value="UniProtKB-KW"/>
</dbReference>
<dbReference type="InterPro" id="IPR001478">
    <property type="entry name" value="PDZ"/>
</dbReference>
<dbReference type="Gene3D" id="3.90.226.10">
    <property type="entry name" value="2-enoyl-CoA Hydratase, Chain A, domain 1"/>
    <property type="match status" value="1"/>
</dbReference>
<evidence type="ECO:0000256" key="1">
    <source>
        <dbReference type="ARBA" id="ARBA00009179"/>
    </source>
</evidence>
<evidence type="ECO:0000256" key="6">
    <source>
        <dbReference type="SAM" id="Phobius"/>
    </source>
</evidence>
<evidence type="ECO:0000256" key="3">
    <source>
        <dbReference type="ARBA" id="ARBA00022801"/>
    </source>
</evidence>
<keyword evidence="6" id="KW-1133">Transmembrane helix</keyword>
<dbReference type="Proteomes" id="UP000740727">
    <property type="component" value="Unassembled WGS sequence"/>
</dbReference>
<keyword evidence="6" id="KW-0472">Membrane</keyword>
<dbReference type="PANTHER" id="PTHR32060:SF30">
    <property type="entry name" value="CARBOXY-TERMINAL PROCESSING PROTEASE CTPA"/>
    <property type="match status" value="1"/>
</dbReference>
<dbReference type="InterPro" id="IPR005151">
    <property type="entry name" value="Tail-specific_protease"/>
</dbReference>
<evidence type="ECO:0000256" key="2">
    <source>
        <dbReference type="ARBA" id="ARBA00022670"/>
    </source>
</evidence>
<proteinExistence type="inferred from homology"/>
<evidence type="ECO:0000259" key="7">
    <source>
        <dbReference type="PROSITE" id="PS50106"/>
    </source>
</evidence>
<dbReference type="InterPro" id="IPR029045">
    <property type="entry name" value="ClpP/crotonase-like_dom_sf"/>
</dbReference>
<dbReference type="GO" id="GO:0006508">
    <property type="term" value="P:proteolysis"/>
    <property type="evidence" value="ECO:0007669"/>
    <property type="project" value="UniProtKB-KW"/>
</dbReference>
<dbReference type="PROSITE" id="PS50106">
    <property type="entry name" value="PDZ"/>
    <property type="match status" value="1"/>
</dbReference>
<reference evidence="8" key="1">
    <citation type="submission" date="2018-10" db="EMBL/GenBank/DDBJ databases">
        <title>Iterative Subtractive Binning of Freshwater Chronoseries Metagenomes Recovers Nearly Complete Genomes from over Four Hundred Novel Species.</title>
        <authorList>
            <person name="Rodriguez-R L.M."/>
            <person name="Tsementzi D."/>
            <person name="Luo C."/>
            <person name="Konstantinidis K.T."/>
        </authorList>
    </citation>
    <scope>NUCLEOTIDE SEQUENCE</scope>
    <source>
        <strain evidence="8">WB5_2A_028</strain>
    </source>
</reference>
<dbReference type="AlphaFoldDB" id="A0A965LKK9"/>
<dbReference type="Gene3D" id="3.30.750.44">
    <property type="match status" value="1"/>
</dbReference>
<dbReference type="Gene3D" id="2.30.42.10">
    <property type="match status" value="1"/>
</dbReference>
<dbReference type="Pfam" id="PF03572">
    <property type="entry name" value="Peptidase_S41"/>
    <property type="match status" value="1"/>
</dbReference>
<dbReference type="GO" id="GO:0004175">
    <property type="term" value="F:endopeptidase activity"/>
    <property type="evidence" value="ECO:0007669"/>
    <property type="project" value="TreeGrafter"/>
</dbReference>
<organism evidence="8 9">
    <name type="scientific">Candidatus Fonsibacter lacus</name>
    <dbReference type="NCBI Taxonomy" id="2576439"/>
    <lineage>
        <taxon>Bacteria</taxon>
        <taxon>Pseudomonadati</taxon>
        <taxon>Pseudomonadota</taxon>
        <taxon>Alphaproteobacteria</taxon>
        <taxon>Candidatus Pelagibacterales</taxon>
        <taxon>Candidatus Pelagibacterales incertae sedis</taxon>
        <taxon>Candidatus Fonsibacter</taxon>
    </lineage>
</organism>
<gene>
    <name evidence="8" type="ORF">EBT44_00420</name>
</gene>
<dbReference type="SMART" id="SM00228">
    <property type="entry name" value="PDZ"/>
    <property type="match status" value="1"/>
</dbReference>
<evidence type="ECO:0000313" key="9">
    <source>
        <dbReference type="Proteomes" id="UP000740727"/>
    </source>
</evidence>
<dbReference type="NCBIfam" id="TIGR00225">
    <property type="entry name" value="prc"/>
    <property type="match status" value="1"/>
</dbReference>
<evidence type="ECO:0000256" key="4">
    <source>
        <dbReference type="ARBA" id="ARBA00022825"/>
    </source>
</evidence>